<gene>
    <name evidence="1" type="ORF">P4S50_08575</name>
</gene>
<keyword evidence="2" id="KW-1185">Reference proteome</keyword>
<reference evidence="1 2" key="1">
    <citation type="submission" date="2023-03" db="EMBL/GenBank/DDBJ databases">
        <title>Complete genome sequence of Tepidibacter sp. SWIR-1, isolated from a deep-sea hydrothermal vent.</title>
        <authorList>
            <person name="Li X."/>
        </authorList>
    </citation>
    <scope>NUCLEOTIDE SEQUENCE [LARGE SCALE GENOMIC DNA]</scope>
    <source>
        <strain evidence="1 2">SWIR-1</strain>
    </source>
</reference>
<name>A0ABY8EJF2_9FIRM</name>
<dbReference type="EMBL" id="CP120733">
    <property type="protein sequence ID" value="WFD12119.1"/>
    <property type="molecule type" value="Genomic_DNA"/>
</dbReference>
<sequence>MQRYIIIRSDNNSISQPMNIEEAVSKVENYDKQGIFSYIVSESEGNRLSGTQTFDNSKLE</sequence>
<protein>
    <submittedName>
        <fullName evidence="1">Uncharacterized protein</fullName>
    </submittedName>
</protein>
<proteinExistence type="predicted"/>
<dbReference type="RefSeq" id="WP_277734401.1">
    <property type="nucleotide sequence ID" value="NZ_CP120733.1"/>
</dbReference>
<accession>A0ABY8EJF2</accession>
<dbReference type="Proteomes" id="UP001222800">
    <property type="component" value="Chromosome"/>
</dbReference>
<evidence type="ECO:0000313" key="2">
    <source>
        <dbReference type="Proteomes" id="UP001222800"/>
    </source>
</evidence>
<organism evidence="1 2">
    <name type="scientific">Tepidibacter hydrothermalis</name>
    <dbReference type="NCBI Taxonomy" id="3036126"/>
    <lineage>
        <taxon>Bacteria</taxon>
        <taxon>Bacillati</taxon>
        <taxon>Bacillota</taxon>
        <taxon>Clostridia</taxon>
        <taxon>Peptostreptococcales</taxon>
        <taxon>Peptostreptococcaceae</taxon>
        <taxon>Tepidibacter</taxon>
    </lineage>
</organism>
<evidence type="ECO:0000313" key="1">
    <source>
        <dbReference type="EMBL" id="WFD12119.1"/>
    </source>
</evidence>